<sequence>MRRRECSVDIFALGGNATIPVRKTILRWVSNFQATGSSMNRKPPGRSWTVRPPDNVHLVRLSTEQSPRRSARKHAPTLGMLERSGHPGHLI</sequence>
<keyword evidence="3" id="KW-1185">Reference proteome</keyword>
<evidence type="ECO:0000313" key="2">
    <source>
        <dbReference type="EMBL" id="KAJ8870716.1"/>
    </source>
</evidence>
<gene>
    <name evidence="2" type="ORF">PR048_029741</name>
</gene>
<accession>A0ABQ9GG12</accession>
<proteinExistence type="predicted"/>
<evidence type="ECO:0000256" key="1">
    <source>
        <dbReference type="SAM" id="MobiDB-lite"/>
    </source>
</evidence>
<dbReference type="Proteomes" id="UP001159363">
    <property type="component" value="Chromosome 12"/>
</dbReference>
<reference evidence="2 3" key="1">
    <citation type="submission" date="2023-02" db="EMBL/GenBank/DDBJ databases">
        <title>LHISI_Scaffold_Assembly.</title>
        <authorList>
            <person name="Stuart O.P."/>
            <person name="Cleave R."/>
            <person name="Magrath M.J.L."/>
            <person name="Mikheyev A.S."/>
        </authorList>
    </citation>
    <scope>NUCLEOTIDE SEQUENCE [LARGE SCALE GENOMIC DNA]</scope>
    <source>
        <strain evidence="2">Daus_M_001</strain>
        <tissue evidence="2">Leg muscle</tissue>
    </source>
</reference>
<protein>
    <submittedName>
        <fullName evidence="2">Uncharacterized protein</fullName>
    </submittedName>
</protein>
<organism evidence="2 3">
    <name type="scientific">Dryococelus australis</name>
    <dbReference type="NCBI Taxonomy" id="614101"/>
    <lineage>
        <taxon>Eukaryota</taxon>
        <taxon>Metazoa</taxon>
        <taxon>Ecdysozoa</taxon>
        <taxon>Arthropoda</taxon>
        <taxon>Hexapoda</taxon>
        <taxon>Insecta</taxon>
        <taxon>Pterygota</taxon>
        <taxon>Neoptera</taxon>
        <taxon>Polyneoptera</taxon>
        <taxon>Phasmatodea</taxon>
        <taxon>Verophasmatodea</taxon>
        <taxon>Anareolatae</taxon>
        <taxon>Phasmatidae</taxon>
        <taxon>Eurycanthinae</taxon>
        <taxon>Dryococelus</taxon>
    </lineage>
</organism>
<evidence type="ECO:0000313" key="3">
    <source>
        <dbReference type="Proteomes" id="UP001159363"/>
    </source>
</evidence>
<dbReference type="EMBL" id="JARBHB010000013">
    <property type="protein sequence ID" value="KAJ8870716.1"/>
    <property type="molecule type" value="Genomic_DNA"/>
</dbReference>
<feature type="region of interest" description="Disordered" evidence="1">
    <location>
        <begin position="62"/>
        <end position="91"/>
    </location>
</feature>
<name>A0ABQ9GG12_9NEOP</name>
<comment type="caution">
    <text evidence="2">The sequence shown here is derived from an EMBL/GenBank/DDBJ whole genome shotgun (WGS) entry which is preliminary data.</text>
</comment>